<name>A0AAV1IIA5_9CHLO</name>
<dbReference type="AlphaFoldDB" id="A0AAV1IIA5"/>
<dbReference type="Proteomes" id="UP001314263">
    <property type="component" value="Unassembled WGS sequence"/>
</dbReference>
<dbReference type="SMART" id="SM00584">
    <property type="entry name" value="TLDc"/>
    <property type="match status" value="1"/>
</dbReference>
<comment type="caution">
    <text evidence="2">The sequence shown here is derived from an EMBL/GenBank/DDBJ whole genome shotgun (WGS) entry which is preliminary data.</text>
</comment>
<dbReference type="Pfam" id="PF07534">
    <property type="entry name" value="TLD"/>
    <property type="match status" value="1"/>
</dbReference>
<organism evidence="2 3">
    <name type="scientific">Coccomyxa viridis</name>
    <dbReference type="NCBI Taxonomy" id="1274662"/>
    <lineage>
        <taxon>Eukaryota</taxon>
        <taxon>Viridiplantae</taxon>
        <taxon>Chlorophyta</taxon>
        <taxon>core chlorophytes</taxon>
        <taxon>Trebouxiophyceae</taxon>
        <taxon>Trebouxiophyceae incertae sedis</taxon>
        <taxon>Coccomyxaceae</taxon>
        <taxon>Coccomyxa</taxon>
    </lineage>
</organism>
<reference evidence="2 3" key="1">
    <citation type="submission" date="2023-10" db="EMBL/GenBank/DDBJ databases">
        <authorList>
            <person name="Maclean D."/>
            <person name="Macfadyen A."/>
        </authorList>
    </citation>
    <scope>NUCLEOTIDE SEQUENCE [LARGE SCALE GENOMIC DNA]</scope>
</reference>
<dbReference type="EMBL" id="CAUYUE010000013">
    <property type="protein sequence ID" value="CAK0785668.1"/>
    <property type="molecule type" value="Genomic_DNA"/>
</dbReference>
<gene>
    <name evidence="2" type="ORF">CVIRNUC_008879</name>
</gene>
<protein>
    <recommendedName>
        <fullName evidence="1">TLDc domain-containing protein</fullName>
    </recommendedName>
</protein>
<proteinExistence type="predicted"/>
<sequence>MLEDRHCFPQQTSLSAVPALRCMSARHKAFKGVNARSEKPAKVLCRESKDSEGKPDLIERAFGALFGRKTLGASEPFGMKRMSDEAYNEQCTATTTEVAAPVQGDTEDMALIRPLLARTRLEKMPLRLTYSAEEHGWSAAAFHGQVDTYGAAVLLGRTAGGAVFGAYNPRGWIGLGEDRNAMSAFLFTFPGGDTSAPAEKLPKVGGAGLAVIDKAEAGPHFGAEGLIIPLQRGQEQLAKSRLGTYYARREDRGRSLFADGEEKRAQLTELKVFVAEGGPEEWQLDGIVWKSSNSRCMPHAWCDNGSVWLDYDNLFD</sequence>
<accession>A0AAV1IIA5</accession>
<evidence type="ECO:0000259" key="1">
    <source>
        <dbReference type="PROSITE" id="PS51886"/>
    </source>
</evidence>
<evidence type="ECO:0000313" key="2">
    <source>
        <dbReference type="EMBL" id="CAK0785668.1"/>
    </source>
</evidence>
<dbReference type="InterPro" id="IPR006571">
    <property type="entry name" value="TLDc_dom"/>
</dbReference>
<feature type="domain" description="TLDc" evidence="1">
    <location>
        <begin position="102"/>
        <end position="276"/>
    </location>
</feature>
<evidence type="ECO:0000313" key="3">
    <source>
        <dbReference type="Proteomes" id="UP001314263"/>
    </source>
</evidence>
<dbReference type="PROSITE" id="PS51886">
    <property type="entry name" value="TLDC"/>
    <property type="match status" value="1"/>
</dbReference>
<keyword evidence="3" id="KW-1185">Reference proteome</keyword>